<feature type="domain" description="Flagellar hook-associated protein FlgK helical" evidence="9">
    <location>
        <begin position="102"/>
        <end position="238"/>
    </location>
</feature>
<evidence type="ECO:0000313" key="10">
    <source>
        <dbReference type="EMBL" id="GLC32323.1"/>
    </source>
</evidence>
<dbReference type="RefSeq" id="WP_264851625.1">
    <property type="nucleotide sequence ID" value="NZ_BRXR01000001.1"/>
</dbReference>
<evidence type="ECO:0000256" key="5">
    <source>
        <dbReference type="ARBA" id="ARBA00022525"/>
    </source>
</evidence>
<feature type="domain" description="Flagellar basal body rod protein N-terminal" evidence="7">
    <location>
        <begin position="8"/>
        <end position="37"/>
    </location>
</feature>
<accession>A0ABQ5NAM5</accession>
<protein>
    <recommendedName>
        <fullName evidence="4">Flagellar hook-associated protein 1</fullName>
    </recommendedName>
</protein>
<dbReference type="NCBIfam" id="TIGR02492">
    <property type="entry name" value="flgK_ends"/>
    <property type="match status" value="1"/>
</dbReference>
<dbReference type="Pfam" id="PF00460">
    <property type="entry name" value="Flg_bb_rod"/>
    <property type="match status" value="1"/>
</dbReference>
<comment type="caution">
    <text evidence="10">The sequence shown here is derived from an EMBL/GenBank/DDBJ whole genome shotgun (WGS) entry which is preliminary data.</text>
</comment>
<dbReference type="InterPro" id="IPR053927">
    <property type="entry name" value="FlgK_helical"/>
</dbReference>
<comment type="similarity">
    <text evidence="3">Belongs to the flagella basal body rod proteins family.</text>
</comment>
<evidence type="ECO:0000256" key="4">
    <source>
        <dbReference type="ARBA" id="ARBA00016244"/>
    </source>
</evidence>
<dbReference type="Proteomes" id="UP001208567">
    <property type="component" value="Unassembled WGS sequence"/>
</dbReference>
<evidence type="ECO:0000256" key="2">
    <source>
        <dbReference type="ARBA" id="ARBA00004613"/>
    </source>
</evidence>
<evidence type="ECO:0000256" key="1">
    <source>
        <dbReference type="ARBA" id="ARBA00004365"/>
    </source>
</evidence>
<evidence type="ECO:0000259" key="7">
    <source>
        <dbReference type="Pfam" id="PF00460"/>
    </source>
</evidence>
<organism evidence="10 11">
    <name type="scientific">Clostridium omnivorum</name>
    <dbReference type="NCBI Taxonomy" id="1604902"/>
    <lineage>
        <taxon>Bacteria</taxon>
        <taxon>Bacillati</taxon>
        <taxon>Bacillota</taxon>
        <taxon>Clostridia</taxon>
        <taxon>Eubacteriales</taxon>
        <taxon>Clostridiaceae</taxon>
        <taxon>Clostridium</taxon>
    </lineage>
</organism>
<evidence type="ECO:0000256" key="6">
    <source>
        <dbReference type="ARBA" id="ARBA00023143"/>
    </source>
</evidence>
<evidence type="ECO:0000259" key="9">
    <source>
        <dbReference type="Pfam" id="PF22638"/>
    </source>
</evidence>
<dbReference type="PANTHER" id="PTHR30033:SF1">
    <property type="entry name" value="FLAGELLAR HOOK-ASSOCIATED PROTEIN 1"/>
    <property type="match status" value="1"/>
</dbReference>
<keyword evidence="10" id="KW-0966">Cell projection</keyword>
<dbReference type="SUPFAM" id="SSF64518">
    <property type="entry name" value="Phase 1 flagellin"/>
    <property type="match status" value="1"/>
</dbReference>
<evidence type="ECO:0000256" key="3">
    <source>
        <dbReference type="ARBA" id="ARBA00009677"/>
    </source>
</evidence>
<dbReference type="InterPro" id="IPR002371">
    <property type="entry name" value="FlgK"/>
</dbReference>
<name>A0ABQ5NAM5_9CLOT</name>
<gene>
    <name evidence="10" type="primary">flgK</name>
    <name evidence="10" type="ORF">bsdE14_37330</name>
</gene>
<proteinExistence type="inferred from homology"/>
<reference evidence="10 11" key="1">
    <citation type="journal article" date="2024" name="Int. J. Syst. Evol. Microbiol.">
        <title>Clostridium omnivorum sp. nov., isolated from anoxic soil under the treatment of reductive soil disinfestation.</title>
        <authorList>
            <person name="Ueki A."/>
            <person name="Tonouchi A."/>
            <person name="Kaku N."/>
            <person name="Honma S."/>
            <person name="Ueki K."/>
        </authorList>
    </citation>
    <scope>NUCLEOTIDE SEQUENCE [LARGE SCALE GENOMIC DNA]</scope>
    <source>
        <strain evidence="10 11">E14</strain>
    </source>
</reference>
<dbReference type="InterPro" id="IPR010930">
    <property type="entry name" value="Flg_bb/hook_C_dom"/>
</dbReference>
<dbReference type="EMBL" id="BRXR01000001">
    <property type="protein sequence ID" value="GLC32323.1"/>
    <property type="molecule type" value="Genomic_DNA"/>
</dbReference>
<dbReference type="Pfam" id="PF06429">
    <property type="entry name" value="Flg_bbr_C"/>
    <property type="match status" value="1"/>
</dbReference>
<keyword evidence="6" id="KW-0975">Bacterial flagellum</keyword>
<keyword evidence="11" id="KW-1185">Reference proteome</keyword>
<keyword evidence="10" id="KW-0282">Flagellum</keyword>
<keyword evidence="5" id="KW-0964">Secreted</keyword>
<sequence>MSGLFSIFNTATRGMSTQQRAINVTSHNIANANTEGFSRQRVVIETTTPFGMPSLTNAAEPGQMGTGSQVSAIQRVRDSFLDYQVRTETSVKGQFDAREKFLSEIEGILNEPGDTGISTLIGKFFDSWQTLSQQPQSSNARTVVAQQTAALTDSLNHTAVQLDKLKENTQLIMKDSIFELNNMLGQIDQLNQQIIGVKVAGNEPNDLQDKRDLLLDQLSAKFNLTVENKEFGGIDLRPADATDLQDSSVIKAQFNNNSKRFSYVSNIEKVNTNGSISANGDVYKITYYKKGNMSSDEDRVELYVSGMSAEDVKQLDECRVLWAENDGTAIGTQMKSSFDNPVDFRSLKLFKPSSGELKGYMSVQADINDYNDQLDKLAKAIAFSVNAVHSGMEDVTSNGEPKKDYMPYFVNGDVARYENNKLVNLDDDLLAGKSGVLSSEKDITAKNITINKQILNDVMQIKTRTHDNMFDYEKDNNIDGETDGSRALAIAKLRDSLIKIQDIGSTINERADLFKYGGNTLGNNGLDFTSNINGMKVDNYYRDVIDRLGVQNQEAIRMVKNQESLLDSFQQSRESVSGVSLDEEMSNLVQFQHAYQANAKVISTVDELLDVVINGLKK</sequence>
<keyword evidence="10" id="KW-0969">Cilium</keyword>
<evidence type="ECO:0000313" key="11">
    <source>
        <dbReference type="Proteomes" id="UP001208567"/>
    </source>
</evidence>
<dbReference type="PANTHER" id="PTHR30033">
    <property type="entry name" value="FLAGELLAR HOOK-ASSOCIATED PROTEIN 1"/>
    <property type="match status" value="1"/>
</dbReference>
<feature type="domain" description="Flagellar basal-body/hook protein C-terminal" evidence="8">
    <location>
        <begin position="571"/>
        <end position="614"/>
    </location>
</feature>
<dbReference type="InterPro" id="IPR001444">
    <property type="entry name" value="Flag_bb_rod_N"/>
</dbReference>
<dbReference type="Pfam" id="PF22638">
    <property type="entry name" value="FlgK_D1"/>
    <property type="match status" value="1"/>
</dbReference>
<evidence type="ECO:0000259" key="8">
    <source>
        <dbReference type="Pfam" id="PF06429"/>
    </source>
</evidence>
<comment type="subcellular location">
    <subcellularLocation>
        <location evidence="1">Bacterial flagellum</location>
    </subcellularLocation>
    <subcellularLocation>
        <location evidence="2">Secreted</location>
    </subcellularLocation>
</comment>